<dbReference type="PROSITE" id="PS51904">
    <property type="entry name" value="GLYCOSYL_HYDROL_F25_2"/>
    <property type="match status" value="1"/>
</dbReference>
<dbReference type="EMBL" id="BLZR01000001">
    <property type="protein sequence ID" value="GFP76016.1"/>
    <property type="molecule type" value="Genomic_DNA"/>
</dbReference>
<evidence type="ECO:0000313" key="5">
    <source>
        <dbReference type="Proteomes" id="UP000580568"/>
    </source>
</evidence>
<dbReference type="InterPro" id="IPR002053">
    <property type="entry name" value="Glyco_hydro_25"/>
</dbReference>
<reference evidence="4 5" key="1">
    <citation type="submission" date="2020-07" db="EMBL/GenBank/DDBJ databases">
        <title>A new beta-1,3-glucan-decomposing anaerobic bacterium isolated from anoxic soil subjected to biological soil disinfestation.</title>
        <authorList>
            <person name="Ueki A."/>
            <person name="Tonouchi A."/>
        </authorList>
    </citation>
    <scope>NUCLEOTIDE SEQUENCE [LARGE SCALE GENOMIC DNA]</scope>
    <source>
        <strain evidence="4 5">TW1</strain>
    </source>
</reference>
<dbReference type="Pfam" id="PF01183">
    <property type="entry name" value="Glyco_hydro_25"/>
    <property type="match status" value="1"/>
</dbReference>
<dbReference type="GO" id="GO:0009253">
    <property type="term" value="P:peptidoglycan catabolic process"/>
    <property type="evidence" value="ECO:0007669"/>
    <property type="project" value="InterPro"/>
</dbReference>
<dbReference type="PANTHER" id="PTHR34135">
    <property type="entry name" value="LYSOZYME"/>
    <property type="match status" value="1"/>
</dbReference>
<organism evidence="4 5">
    <name type="scientific">Clostridium fungisolvens</name>
    <dbReference type="NCBI Taxonomy" id="1604897"/>
    <lineage>
        <taxon>Bacteria</taxon>
        <taxon>Bacillati</taxon>
        <taxon>Bacillota</taxon>
        <taxon>Clostridia</taxon>
        <taxon>Eubacteriales</taxon>
        <taxon>Clostridiaceae</taxon>
        <taxon>Clostridium</taxon>
    </lineage>
</organism>
<accession>A0A6V8SH17</accession>
<evidence type="ECO:0000256" key="2">
    <source>
        <dbReference type="ARBA" id="ARBA00022801"/>
    </source>
</evidence>
<protein>
    <recommendedName>
        <fullName evidence="6">Lysozyme</fullName>
    </recommendedName>
</protein>
<dbReference type="GO" id="GO:0016998">
    <property type="term" value="P:cell wall macromolecule catabolic process"/>
    <property type="evidence" value="ECO:0007669"/>
    <property type="project" value="InterPro"/>
</dbReference>
<sequence>MYKGIDISNYQTNVDYSRVKNSGIQAAYLKASEGITYKDKMMATHYQGMKAQGILVGFYHFFRARSVENAIDQANFFVEAAKGYSVDLKYACDVETTEGLDKNLLSSCVRTFIDRVKELTGIECIVYTGSYFSKNNLTDLLKGTQLWLAHYTNGTPSWNTNIWDTWSGWQYTASGSVSGIFGPVDMDQFKEDLLTGRTTPPVNPNPPMGQVSGANAVVKNDWFYGRTANGDIEPGRIVEIGDRIKVIDVSYSKQLDLVEYPVPGGTRQTYIRNVVANIGYLNAPIYINGFRQVYDRFSGANIGSVNSENVIVLEDLGNGRLNVVYSTDKGPWTKSGVITR</sequence>
<evidence type="ECO:0000256" key="1">
    <source>
        <dbReference type="ARBA" id="ARBA00010646"/>
    </source>
</evidence>
<evidence type="ECO:0000313" key="4">
    <source>
        <dbReference type="EMBL" id="GFP76016.1"/>
    </source>
</evidence>
<keyword evidence="5" id="KW-1185">Reference proteome</keyword>
<dbReference type="SMART" id="SM00641">
    <property type="entry name" value="Glyco_25"/>
    <property type="match status" value="1"/>
</dbReference>
<dbReference type="SUPFAM" id="SSF51445">
    <property type="entry name" value="(Trans)glycosidases"/>
    <property type="match status" value="1"/>
</dbReference>
<comment type="similarity">
    <text evidence="1">Belongs to the glycosyl hydrolase 25 family.</text>
</comment>
<dbReference type="PANTHER" id="PTHR34135:SF2">
    <property type="entry name" value="LYSOZYME"/>
    <property type="match status" value="1"/>
</dbReference>
<keyword evidence="3" id="KW-0326">Glycosidase</keyword>
<dbReference type="InterPro" id="IPR017853">
    <property type="entry name" value="GH"/>
</dbReference>
<evidence type="ECO:0000256" key="3">
    <source>
        <dbReference type="ARBA" id="ARBA00023295"/>
    </source>
</evidence>
<comment type="caution">
    <text evidence="4">The sequence shown here is derived from an EMBL/GenBank/DDBJ whole genome shotgun (WGS) entry which is preliminary data.</text>
</comment>
<dbReference type="GO" id="GO:0016052">
    <property type="term" value="P:carbohydrate catabolic process"/>
    <property type="evidence" value="ECO:0007669"/>
    <property type="project" value="TreeGrafter"/>
</dbReference>
<dbReference type="Gene3D" id="3.20.20.80">
    <property type="entry name" value="Glycosidases"/>
    <property type="match status" value="1"/>
</dbReference>
<dbReference type="Proteomes" id="UP000580568">
    <property type="component" value="Unassembled WGS sequence"/>
</dbReference>
<keyword evidence="2" id="KW-0378">Hydrolase</keyword>
<dbReference type="InterPro" id="IPR018077">
    <property type="entry name" value="Glyco_hydro_fam25_subgr"/>
</dbReference>
<dbReference type="AlphaFoldDB" id="A0A6V8SH17"/>
<dbReference type="GO" id="GO:0003796">
    <property type="term" value="F:lysozyme activity"/>
    <property type="evidence" value="ECO:0007669"/>
    <property type="project" value="InterPro"/>
</dbReference>
<proteinExistence type="inferred from homology"/>
<evidence type="ECO:0008006" key="6">
    <source>
        <dbReference type="Google" id="ProtNLM"/>
    </source>
</evidence>
<name>A0A6V8SH17_9CLOT</name>
<gene>
    <name evidence="4" type="ORF">bsdtw1_02110</name>
</gene>
<dbReference type="RefSeq" id="WP_183277476.1">
    <property type="nucleotide sequence ID" value="NZ_BLZR01000001.1"/>
</dbReference>